<evidence type="ECO:0000256" key="3">
    <source>
        <dbReference type="SAM" id="Phobius"/>
    </source>
</evidence>
<keyword evidence="3" id="KW-0472">Membrane</keyword>
<dbReference type="InterPro" id="IPR009631">
    <property type="entry name" value="CGLD27-like"/>
</dbReference>
<dbReference type="AlphaFoldDB" id="A0A7S3UF35"/>
<name>A0A7S3UF35_9CHLO</name>
<gene>
    <name evidence="4" type="ORF">PSAL00342_LOCUS6448</name>
</gene>
<feature type="transmembrane region" description="Helical" evidence="3">
    <location>
        <begin position="128"/>
        <end position="148"/>
    </location>
</feature>
<dbReference type="PANTHER" id="PTHR34214">
    <property type="match status" value="1"/>
</dbReference>
<dbReference type="GO" id="GO:0009536">
    <property type="term" value="C:plastid"/>
    <property type="evidence" value="ECO:0007669"/>
    <property type="project" value="UniProtKB-SubCell"/>
</dbReference>
<keyword evidence="3" id="KW-0812">Transmembrane</keyword>
<comment type="subcellular location">
    <subcellularLocation>
        <location evidence="1">Plastid</location>
    </subcellularLocation>
</comment>
<dbReference type="EMBL" id="HBIS01007122">
    <property type="protein sequence ID" value="CAE0612549.1"/>
    <property type="molecule type" value="Transcribed_RNA"/>
</dbReference>
<dbReference type="Pfam" id="PF06799">
    <property type="entry name" value="CGLD27-like"/>
    <property type="match status" value="1"/>
</dbReference>
<proteinExistence type="predicted"/>
<evidence type="ECO:0000256" key="1">
    <source>
        <dbReference type="ARBA" id="ARBA00004474"/>
    </source>
</evidence>
<feature type="transmembrane region" description="Helical" evidence="3">
    <location>
        <begin position="98"/>
        <end position="116"/>
    </location>
</feature>
<reference evidence="4" key="1">
    <citation type="submission" date="2021-01" db="EMBL/GenBank/DDBJ databases">
        <authorList>
            <person name="Corre E."/>
            <person name="Pelletier E."/>
            <person name="Niang G."/>
            <person name="Scheremetjew M."/>
            <person name="Finn R."/>
            <person name="Kale V."/>
            <person name="Holt S."/>
            <person name="Cochrane G."/>
            <person name="Meng A."/>
            <person name="Brown T."/>
            <person name="Cohen L."/>
        </authorList>
    </citation>
    <scope>NUCLEOTIDE SEQUENCE</scope>
    <source>
        <strain evidence="4">CCMP1897</strain>
    </source>
</reference>
<keyword evidence="2" id="KW-0934">Plastid</keyword>
<organism evidence="4">
    <name type="scientific">Picocystis salinarum</name>
    <dbReference type="NCBI Taxonomy" id="88271"/>
    <lineage>
        <taxon>Eukaryota</taxon>
        <taxon>Viridiplantae</taxon>
        <taxon>Chlorophyta</taxon>
        <taxon>Picocystophyceae</taxon>
        <taxon>Picocystales</taxon>
        <taxon>Picocystaceae</taxon>
        <taxon>Picocystis</taxon>
    </lineage>
</organism>
<feature type="transmembrane region" description="Helical" evidence="3">
    <location>
        <begin position="204"/>
        <end position="222"/>
    </location>
</feature>
<sequence>MDVVRATHEVPVRPRRCRGRREKEIGMGRLQMTHVVCASRDQVGGEGWEPPAYEGGLDPMLEMAVPYDQRPVNELTHLRGSPMYTWAELSNSEYAKKLTTLFLAVSSILGGPISAQTFAPGEQPLECFLSTASSGLVVVVLSVLRVYLGWSYVGNRLLSAVIPYEETGWYDGQIWAKPPEVLARDRLLGLYVVKPALGRLKNTLLGCVGIALLFIVALTWRLSGQ</sequence>
<evidence type="ECO:0000256" key="2">
    <source>
        <dbReference type="ARBA" id="ARBA00022640"/>
    </source>
</evidence>
<dbReference type="PANTHER" id="PTHR34214:SF3">
    <property type="entry name" value="PROTEIN CONSERVED IN THE GREEN LINEAGE AND DIATOMS 27, CHLOROPLASTIC"/>
    <property type="match status" value="1"/>
</dbReference>
<evidence type="ECO:0000313" key="4">
    <source>
        <dbReference type="EMBL" id="CAE0612549.1"/>
    </source>
</evidence>
<accession>A0A7S3UF35</accession>
<keyword evidence="3" id="KW-1133">Transmembrane helix</keyword>
<protein>
    <submittedName>
        <fullName evidence="4">Uncharacterized protein</fullName>
    </submittedName>
</protein>